<dbReference type="Proteomes" id="UP000757540">
    <property type="component" value="Unassembled WGS sequence"/>
</dbReference>
<protein>
    <recommendedName>
        <fullName evidence="1">DUF4232 domain-containing protein</fullName>
    </recommendedName>
</protein>
<accession>A0ABX2A6C2</accession>
<comment type="caution">
    <text evidence="2">The sequence shown here is derived from an EMBL/GenBank/DDBJ whole genome shotgun (WGS) entry which is preliminary data.</text>
</comment>
<keyword evidence="3" id="KW-1185">Reference proteome</keyword>
<dbReference type="RefSeq" id="WP_171783402.1">
    <property type="nucleotide sequence ID" value="NZ_BAAAML010000014.1"/>
</dbReference>
<gene>
    <name evidence="2" type="ORF">HDG69_001731</name>
</gene>
<feature type="domain" description="DUF4232" evidence="1">
    <location>
        <begin position="310"/>
        <end position="437"/>
    </location>
</feature>
<name>A0ABX2A6C2_9MICO</name>
<evidence type="ECO:0000259" key="1">
    <source>
        <dbReference type="Pfam" id="PF14016"/>
    </source>
</evidence>
<dbReference type="Pfam" id="PF14016">
    <property type="entry name" value="DUF4232"/>
    <property type="match status" value="1"/>
</dbReference>
<dbReference type="EMBL" id="JABEZU010000002">
    <property type="protein sequence ID" value="NOV97156.1"/>
    <property type="molecule type" value="Genomic_DNA"/>
</dbReference>
<organism evidence="2 3">
    <name type="scientific">Isoptericola halotolerans</name>
    <dbReference type="NCBI Taxonomy" id="300560"/>
    <lineage>
        <taxon>Bacteria</taxon>
        <taxon>Bacillati</taxon>
        <taxon>Actinomycetota</taxon>
        <taxon>Actinomycetes</taxon>
        <taxon>Micrococcales</taxon>
        <taxon>Promicromonosporaceae</taxon>
        <taxon>Isoptericola</taxon>
    </lineage>
</organism>
<evidence type="ECO:0000313" key="2">
    <source>
        <dbReference type="EMBL" id="NOV97156.1"/>
    </source>
</evidence>
<proteinExistence type="predicted"/>
<sequence length="460" mass="47839">MSRRVVLGWVLALVVAGVGAGVMLGVWRPWDTVPDALRDAVGPIESVPGVVSAEVGYDVLHHDAKDGDTAVARLEVRLEEDLTPQAAGDAAGQVSALFTAAPVPGVDLTWSISIVAGTPDESGSVATYPLSVHTLGSTDLDTGVTKAYELWQAGAARASAHSAETSTPDELLALADFAERRGFVAGLATLDGTVRYEPGIPVVVDVALVRLAVEAAEQDRVESAFSTGQRGLSVYLADDTASTTAALVDWLRARTVAGDEPVPYTLLSPGYDTLAEGWVGGFAPPEPEPHPVRMPEGTEAWPTDDAAAECTGADLELSLGTPDAATGARYLAVHARNVSGEPCAVDGFPHVVFRDADGRAQRDVTIVPHSPGLVAERVVVPAGEQVLATLAWRAMSTTNDPEVTTEVEIVAVPGADPVALVPRAPDLAGPSDGEPVTLDVLDGAEVRQGPWAQAVDGWSW</sequence>
<dbReference type="InterPro" id="IPR025326">
    <property type="entry name" value="DUF4232"/>
</dbReference>
<evidence type="ECO:0000313" key="3">
    <source>
        <dbReference type="Proteomes" id="UP000757540"/>
    </source>
</evidence>
<reference evidence="2 3" key="1">
    <citation type="submission" date="2020-05" db="EMBL/GenBank/DDBJ databases">
        <title>Genomic Encyclopedia of Type Strains, Phase III (KMG-III): the genomes of soil and plant-associated and newly described type strains.</title>
        <authorList>
            <person name="Whitman W."/>
        </authorList>
    </citation>
    <scope>NUCLEOTIDE SEQUENCE [LARGE SCALE GENOMIC DNA]</scope>
    <source>
        <strain evidence="2 3">KCTC 19046</strain>
    </source>
</reference>